<keyword evidence="3" id="KW-1185">Reference proteome</keyword>
<dbReference type="Proteomes" id="UP001309876">
    <property type="component" value="Unassembled WGS sequence"/>
</dbReference>
<feature type="compositionally biased region" description="Basic and acidic residues" evidence="1">
    <location>
        <begin position="230"/>
        <end position="256"/>
    </location>
</feature>
<accession>A0AAN7T5J4</accession>
<feature type="compositionally biased region" description="Pro residues" evidence="1">
    <location>
        <begin position="176"/>
        <end position="185"/>
    </location>
</feature>
<gene>
    <name evidence="2" type="ORF">LTR05_003401</name>
</gene>
<feature type="region of interest" description="Disordered" evidence="1">
    <location>
        <begin position="15"/>
        <end position="109"/>
    </location>
</feature>
<proteinExistence type="predicted"/>
<protein>
    <submittedName>
        <fullName evidence="2">Uncharacterized protein</fullName>
    </submittedName>
</protein>
<feature type="compositionally biased region" description="Basic and acidic residues" evidence="1">
    <location>
        <begin position="19"/>
        <end position="40"/>
    </location>
</feature>
<feature type="compositionally biased region" description="Pro residues" evidence="1">
    <location>
        <begin position="57"/>
        <end position="70"/>
    </location>
</feature>
<dbReference type="AlphaFoldDB" id="A0AAN7T5J4"/>
<evidence type="ECO:0000256" key="1">
    <source>
        <dbReference type="SAM" id="MobiDB-lite"/>
    </source>
</evidence>
<evidence type="ECO:0000313" key="2">
    <source>
        <dbReference type="EMBL" id="KAK5089177.1"/>
    </source>
</evidence>
<name>A0AAN7T5J4_9EURO</name>
<feature type="region of interest" description="Disordered" evidence="1">
    <location>
        <begin position="152"/>
        <end position="256"/>
    </location>
</feature>
<organism evidence="2 3">
    <name type="scientific">Lithohypha guttulata</name>
    <dbReference type="NCBI Taxonomy" id="1690604"/>
    <lineage>
        <taxon>Eukaryota</taxon>
        <taxon>Fungi</taxon>
        <taxon>Dikarya</taxon>
        <taxon>Ascomycota</taxon>
        <taxon>Pezizomycotina</taxon>
        <taxon>Eurotiomycetes</taxon>
        <taxon>Chaetothyriomycetidae</taxon>
        <taxon>Chaetothyriales</taxon>
        <taxon>Trichomeriaceae</taxon>
        <taxon>Lithohypha</taxon>
    </lineage>
</organism>
<sequence length="256" mass="28921">MVLLGGLEVVAAGYLLNEFNKDKIEARERRKKRRDDDRPYSRPPRVDSQQSNYLQPPQKPPRPSSAPPNDPRPEAWQQHQPPPPPSQQYAHPPLQIPQHQAYQQPPQHSHLVLPAHQQSFFQPPSNNPYIQALHNDHTFPNQPAPWQITSNQYANQRPPIGPGQMQRPNTFHTSPQPQPQGPVPSPANSAQAHTFPVHQMAQPPVPAGGFTYIDTKTGRVSHNLYPPDHPMARGDPHGGRDMTREIGPAERTRDHR</sequence>
<reference evidence="2 3" key="1">
    <citation type="submission" date="2023-08" db="EMBL/GenBank/DDBJ databases">
        <title>Black Yeasts Isolated from many extreme environments.</title>
        <authorList>
            <person name="Coleine C."/>
            <person name="Stajich J.E."/>
            <person name="Selbmann L."/>
        </authorList>
    </citation>
    <scope>NUCLEOTIDE SEQUENCE [LARGE SCALE GENOMIC DNA]</scope>
    <source>
        <strain evidence="2 3">CCFEE 5910</strain>
    </source>
</reference>
<feature type="compositionally biased region" description="Low complexity" evidence="1">
    <location>
        <begin position="87"/>
        <end position="107"/>
    </location>
</feature>
<evidence type="ECO:0000313" key="3">
    <source>
        <dbReference type="Proteomes" id="UP001309876"/>
    </source>
</evidence>
<dbReference type="EMBL" id="JAVRRJ010000002">
    <property type="protein sequence ID" value="KAK5089177.1"/>
    <property type="molecule type" value="Genomic_DNA"/>
</dbReference>
<comment type="caution">
    <text evidence="2">The sequence shown here is derived from an EMBL/GenBank/DDBJ whole genome shotgun (WGS) entry which is preliminary data.</text>
</comment>